<name>A0A7S7NRX1_PALFE</name>
<sequence>MPIQNHSALTILAGVLLIAGDRLAAQSTAPKPTDQPAESPYGDLIGADKKGTSKPTPRTADGRPDFNGFWKGTRNTKPVGNIAKDLPGLKLPLTPAGEAAWKHNTTATVDPEAVCIIGGIPRHNASGLPFMVMQTPKLVSFLYFYTYYRLIPVDGRKHSEDPDPSFFGEEIGHWEGDTLVIDSIGFKDTQVWADENGSPHGDTLHVVERWTRPDADHLHVETLIEDPKFYTKPFTYSRTWVAGEPGQLLAEYSCSENNVDREHLGFGPGPIRPDGTRGYLDPAPLPPPPTPVKPVKK</sequence>
<evidence type="ECO:0000313" key="3">
    <source>
        <dbReference type="EMBL" id="QOY88124.1"/>
    </source>
</evidence>
<evidence type="ECO:0000313" key="4">
    <source>
        <dbReference type="Proteomes" id="UP000593892"/>
    </source>
</evidence>
<organism evidence="3 4">
    <name type="scientific">Paludibaculum fermentans</name>
    <dbReference type="NCBI Taxonomy" id="1473598"/>
    <lineage>
        <taxon>Bacteria</taxon>
        <taxon>Pseudomonadati</taxon>
        <taxon>Acidobacteriota</taxon>
        <taxon>Terriglobia</taxon>
        <taxon>Bryobacterales</taxon>
        <taxon>Bryobacteraceae</taxon>
        <taxon>Paludibaculum</taxon>
    </lineage>
</organism>
<evidence type="ECO:0000256" key="1">
    <source>
        <dbReference type="SAM" id="MobiDB-lite"/>
    </source>
</evidence>
<feature type="chain" id="PRO_5032475567" evidence="2">
    <location>
        <begin position="25"/>
        <end position="297"/>
    </location>
</feature>
<protein>
    <submittedName>
        <fullName evidence="3">Uncharacterized protein</fullName>
    </submittedName>
</protein>
<feature type="region of interest" description="Disordered" evidence="1">
    <location>
        <begin position="263"/>
        <end position="297"/>
    </location>
</feature>
<feature type="region of interest" description="Disordered" evidence="1">
    <location>
        <begin position="26"/>
        <end position="71"/>
    </location>
</feature>
<keyword evidence="2" id="KW-0732">Signal</keyword>
<dbReference type="EMBL" id="CP063849">
    <property type="protein sequence ID" value="QOY88124.1"/>
    <property type="molecule type" value="Genomic_DNA"/>
</dbReference>
<gene>
    <name evidence="3" type="ORF">IRI77_36215</name>
</gene>
<feature type="signal peptide" evidence="2">
    <location>
        <begin position="1"/>
        <end position="24"/>
    </location>
</feature>
<accession>A0A7S7NRX1</accession>
<dbReference type="RefSeq" id="WP_194449787.1">
    <property type="nucleotide sequence ID" value="NZ_CP063849.1"/>
</dbReference>
<reference evidence="3 4" key="1">
    <citation type="submission" date="2020-10" db="EMBL/GenBank/DDBJ databases">
        <title>Complete genome sequence of Paludibaculum fermentans P105T, a facultatively anaerobic acidobacterium capable of dissimilatory Fe(III) reduction.</title>
        <authorList>
            <person name="Dedysh S.N."/>
            <person name="Beletsky A.V."/>
            <person name="Kulichevskaya I.S."/>
            <person name="Mardanov A.V."/>
            <person name="Ravin N.V."/>
        </authorList>
    </citation>
    <scope>NUCLEOTIDE SEQUENCE [LARGE SCALE GENOMIC DNA]</scope>
    <source>
        <strain evidence="3 4">P105</strain>
    </source>
</reference>
<feature type="compositionally biased region" description="Pro residues" evidence="1">
    <location>
        <begin position="283"/>
        <end position="297"/>
    </location>
</feature>
<dbReference type="KEGG" id="pfer:IRI77_36215"/>
<dbReference type="AlphaFoldDB" id="A0A7S7NRX1"/>
<evidence type="ECO:0000256" key="2">
    <source>
        <dbReference type="SAM" id="SignalP"/>
    </source>
</evidence>
<keyword evidence="4" id="KW-1185">Reference proteome</keyword>
<proteinExistence type="predicted"/>
<dbReference type="Proteomes" id="UP000593892">
    <property type="component" value="Chromosome"/>
</dbReference>